<dbReference type="Proteomes" id="UP001261624">
    <property type="component" value="Unassembled WGS sequence"/>
</dbReference>
<proteinExistence type="predicted"/>
<feature type="region of interest" description="Disordered" evidence="1">
    <location>
        <begin position="175"/>
        <end position="205"/>
    </location>
</feature>
<gene>
    <name evidence="2" type="ORF">RM549_17385</name>
</gene>
<evidence type="ECO:0000256" key="1">
    <source>
        <dbReference type="SAM" id="MobiDB-lite"/>
    </source>
</evidence>
<dbReference type="EMBL" id="JAVRHM010000028">
    <property type="protein sequence ID" value="MDT0691568.1"/>
    <property type="molecule type" value="Genomic_DNA"/>
</dbReference>
<sequence length="312" mass="35640">MKRELPEIEEFLTRNNFSDENLKELSAAINSKYKNPAIKNEVISTVSPYLRNFGIDFSSYFNSADKKTDGKQKRKRVLLKSKKRRKNKTISKASGNIKSPKAGNVRVKSLPQQFPEIDVFFERKSFSEDELNSLKDMVEQQYRNEQMRKAGLSLIALHLVKYKIESTQKPIPQASVKLKKPVEKKKIPKPKQAKPQNESKPKKDVDQVLLELKDMSISDISNRINIPRSVLFYELEKNGIEKRGTSKLTALEFGLISTLIRRRLGGDKIIGAKNKTGKAIKRNFGKGKKNYDGVFGKIQRYGGAGKIIYTRM</sequence>
<protein>
    <submittedName>
        <fullName evidence="2">Uncharacterized protein</fullName>
    </submittedName>
</protein>
<accession>A0ABU3E6E7</accession>
<evidence type="ECO:0000313" key="3">
    <source>
        <dbReference type="Proteomes" id="UP001261624"/>
    </source>
</evidence>
<dbReference type="RefSeq" id="WP_311687143.1">
    <property type="nucleotide sequence ID" value="NZ_JAVRHM010000028.1"/>
</dbReference>
<comment type="caution">
    <text evidence="2">The sequence shown here is derived from an EMBL/GenBank/DDBJ whole genome shotgun (WGS) entry which is preliminary data.</text>
</comment>
<organism evidence="2 3">
    <name type="scientific">Autumnicola patrickiae</name>
    <dbReference type="NCBI Taxonomy" id="3075591"/>
    <lineage>
        <taxon>Bacteria</taxon>
        <taxon>Pseudomonadati</taxon>
        <taxon>Bacteroidota</taxon>
        <taxon>Flavobacteriia</taxon>
        <taxon>Flavobacteriales</taxon>
        <taxon>Flavobacteriaceae</taxon>
        <taxon>Autumnicola</taxon>
    </lineage>
</organism>
<reference evidence="2 3" key="1">
    <citation type="submission" date="2023-09" db="EMBL/GenBank/DDBJ databases">
        <authorList>
            <person name="Rey-Velasco X."/>
        </authorList>
    </citation>
    <scope>NUCLEOTIDE SEQUENCE [LARGE SCALE GENOMIC DNA]</scope>
    <source>
        <strain evidence="2 3">F188</strain>
    </source>
</reference>
<evidence type="ECO:0000313" key="2">
    <source>
        <dbReference type="EMBL" id="MDT0691568.1"/>
    </source>
</evidence>
<name>A0ABU3E6E7_9FLAO</name>
<feature type="region of interest" description="Disordered" evidence="1">
    <location>
        <begin position="81"/>
        <end position="103"/>
    </location>
</feature>
<keyword evidence="3" id="KW-1185">Reference proteome</keyword>